<dbReference type="AlphaFoldDB" id="T0GUL4"/>
<name>T0GUL4_9LEPT</name>
<organism evidence="1 2">
    <name type="scientific">Leptospira noguchii serovar Panama str. CZ214</name>
    <dbReference type="NCBI Taxonomy" id="1001595"/>
    <lineage>
        <taxon>Bacteria</taxon>
        <taxon>Pseudomonadati</taxon>
        <taxon>Spirochaetota</taxon>
        <taxon>Spirochaetia</taxon>
        <taxon>Leptospirales</taxon>
        <taxon>Leptospiraceae</taxon>
        <taxon>Leptospira</taxon>
    </lineage>
</organism>
<dbReference type="EMBL" id="AKWY02000015">
    <property type="protein sequence ID" value="EQA72602.1"/>
    <property type="molecule type" value="Genomic_DNA"/>
</dbReference>
<sequence>MKEPLRPESILCFFFLILLKRILRNPILLTPLYKYRKIKDQN</sequence>
<accession>T0GUL4</accession>
<evidence type="ECO:0000313" key="2">
    <source>
        <dbReference type="Proteomes" id="UP000015442"/>
    </source>
</evidence>
<evidence type="ECO:0000313" key="1">
    <source>
        <dbReference type="EMBL" id="EQA72602.1"/>
    </source>
</evidence>
<reference evidence="1 2" key="1">
    <citation type="submission" date="2013-05" db="EMBL/GenBank/DDBJ databases">
        <authorList>
            <person name="Harkins D.M."/>
            <person name="Durkin A.S."/>
            <person name="Brinkac L.M."/>
            <person name="Haft D.H."/>
            <person name="Selengut J.D."/>
            <person name="Sanka R."/>
            <person name="DePew J."/>
            <person name="Purushe J."/>
            <person name="Hartskeerl R.A."/>
            <person name="Ahmed A."/>
            <person name="van der Linden H."/>
            <person name="Goris M.G.A."/>
            <person name="Vinetz J.M."/>
            <person name="Sutton G.G."/>
            <person name="Nierman W.C."/>
            <person name="Fouts D.E."/>
        </authorList>
    </citation>
    <scope>NUCLEOTIDE SEQUENCE [LARGE SCALE GENOMIC DNA]</scope>
    <source>
        <strain evidence="1 2">CZ214</strain>
    </source>
</reference>
<proteinExistence type="predicted"/>
<dbReference type="Proteomes" id="UP000015442">
    <property type="component" value="Unassembled WGS sequence"/>
</dbReference>
<gene>
    <name evidence="1" type="ORF">LEP1GSC059_1375</name>
</gene>
<protein>
    <submittedName>
        <fullName evidence="1">Uncharacterized protein</fullName>
    </submittedName>
</protein>
<comment type="caution">
    <text evidence="1">The sequence shown here is derived from an EMBL/GenBank/DDBJ whole genome shotgun (WGS) entry which is preliminary data.</text>
</comment>